<dbReference type="RefSeq" id="WP_135877476.1">
    <property type="nucleotide sequence ID" value="NZ_SRSO01000016.1"/>
</dbReference>
<dbReference type="InterPro" id="IPR012373">
    <property type="entry name" value="Ferrdict_sens_TM"/>
</dbReference>
<organism evidence="4 5">
    <name type="scientific">Flavivirga rizhaonensis</name>
    <dbReference type="NCBI Taxonomy" id="2559571"/>
    <lineage>
        <taxon>Bacteria</taxon>
        <taxon>Pseudomonadati</taxon>
        <taxon>Bacteroidota</taxon>
        <taxon>Flavobacteriia</taxon>
        <taxon>Flavobacteriales</taxon>
        <taxon>Flavobacteriaceae</taxon>
        <taxon>Flavivirga</taxon>
    </lineage>
</organism>
<dbReference type="GO" id="GO:0016989">
    <property type="term" value="F:sigma factor antagonist activity"/>
    <property type="evidence" value="ECO:0007669"/>
    <property type="project" value="TreeGrafter"/>
</dbReference>
<dbReference type="Gene3D" id="2.60.120.1440">
    <property type="match status" value="1"/>
</dbReference>
<feature type="transmembrane region" description="Helical" evidence="1">
    <location>
        <begin position="82"/>
        <end position="102"/>
    </location>
</feature>
<dbReference type="AlphaFoldDB" id="A0A4V3P4N3"/>
<feature type="domain" description="FecR protein" evidence="2">
    <location>
        <begin position="169"/>
        <end position="266"/>
    </location>
</feature>
<evidence type="ECO:0000313" key="4">
    <source>
        <dbReference type="EMBL" id="TGV02124.1"/>
    </source>
</evidence>
<name>A0A4V3P4N3_9FLAO</name>
<keyword evidence="1" id="KW-0812">Transmembrane</keyword>
<dbReference type="Gene3D" id="3.55.50.30">
    <property type="match status" value="1"/>
</dbReference>
<protein>
    <submittedName>
        <fullName evidence="4">FecR family protein</fullName>
    </submittedName>
</protein>
<keyword evidence="5" id="KW-1185">Reference proteome</keyword>
<dbReference type="Pfam" id="PF04773">
    <property type="entry name" value="FecR"/>
    <property type="match status" value="1"/>
</dbReference>
<sequence length="380" mass="43548">MAERNLLLLIENYLNNSISKEESKTLEDLLKDEANAKTFKQMSLENYILKNKDSKFDAQASLDKIQLNNSTSAKKVFKFSQVYKYAAIFVIAIGLVFMFKMLTDNNETTLKSDKIVNTDVEIIFEDGTRKTLFQKKSDSIINNNNVLAILNNGKLSYSKENSEIIQYNTVNVPYGRQFQLVLSDGTSVYLNAGTRLRYPVSFINGKPREVFLEDGEAYFDVVKDTEHQFVVNTKDIGVAVYGTKFNVSAYNEDAEIQTTLQEGSVKVFDKDNKSNDLMLVPNEQSTYSKGNQSLSKKNVYSDLYTGWIMGKKQFRNIPFKNITKRLERHYNVVITTNNEKLSNQLFTASFDEETLEEIITYFSKSSGFEFEINDKQILIK</sequence>
<dbReference type="PANTHER" id="PTHR30273">
    <property type="entry name" value="PERIPLASMIC SIGNAL SENSOR AND SIGMA FACTOR ACTIVATOR FECR-RELATED"/>
    <property type="match status" value="1"/>
</dbReference>
<dbReference type="Proteomes" id="UP000307602">
    <property type="component" value="Unassembled WGS sequence"/>
</dbReference>
<dbReference type="EMBL" id="SRSO01000016">
    <property type="protein sequence ID" value="TGV02124.1"/>
    <property type="molecule type" value="Genomic_DNA"/>
</dbReference>
<evidence type="ECO:0000259" key="2">
    <source>
        <dbReference type="Pfam" id="PF04773"/>
    </source>
</evidence>
<dbReference type="Pfam" id="PF16344">
    <property type="entry name" value="FecR_C"/>
    <property type="match status" value="1"/>
</dbReference>
<dbReference type="InterPro" id="IPR032508">
    <property type="entry name" value="FecR_C"/>
</dbReference>
<keyword evidence="1" id="KW-1133">Transmembrane helix</keyword>
<dbReference type="OrthoDB" id="704021at2"/>
<evidence type="ECO:0000313" key="5">
    <source>
        <dbReference type="Proteomes" id="UP000307602"/>
    </source>
</evidence>
<gene>
    <name evidence="4" type="ORF">EM932_12200</name>
</gene>
<dbReference type="InterPro" id="IPR006860">
    <property type="entry name" value="FecR"/>
</dbReference>
<evidence type="ECO:0000256" key="1">
    <source>
        <dbReference type="SAM" id="Phobius"/>
    </source>
</evidence>
<evidence type="ECO:0000259" key="3">
    <source>
        <dbReference type="Pfam" id="PF16344"/>
    </source>
</evidence>
<dbReference type="PANTHER" id="PTHR30273:SF2">
    <property type="entry name" value="PROTEIN FECR"/>
    <property type="match status" value="1"/>
</dbReference>
<proteinExistence type="predicted"/>
<accession>A0A4V3P4N3</accession>
<dbReference type="PIRSF" id="PIRSF018266">
    <property type="entry name" value="FecR"/>
    <property type="match status" value="1"/>
</dbReference>
<feature type="domain" description="Protein FecR C-terminal" evidence="3">
    <location>
        <begin position="314"/>
        <end position="379"/>
    </location>
</feature>
<comment type="caution">
    <text evidence="4">The sequence shown here is derived from an EMBL/GenBank/DDBJ whole genome shotgun (WGS) entry which is preliminary data.</text>
</comment>
<reference evidence="4 5" key="1">
    <citation type="submission" date="2019-04" db="EMBL/GenBank/DDBJ databases">
        <authorList>
            <person name="Liu A."/>
        </authorList>
    </citation>
    <scope>NUCLEOTIDE SEQUENCE [LARGE SCALE GENOMIC DNA]</scope>
    <source>
        <strain evidence="4 5">RZ03</strain>
    </source>
</reference>
<keyword evidence="1" id="KW-0472">Membrane</keyword>
<dbReference type="FunFam" id="2.60.120.1440:FF:000001">
    <property type="entry name" value="Putative anti-sigma factor"/>
    <property type="match status" value="1"/>
</dbReference>